<dbReference type="EMBL" id="CM045764">
    <property type="protein sequence ID" value="KAI8008861.1"/>
    <property type="molecule type" value="Genomic_DNA"/>
</dbReference>
<name>A0ACC0HAG4_9ERIC</name>
<comment type="caution">
    <text evidence="1">The sequence shown here is derived from an EMBL/GenBank/DDBJ whole genome shotgun (WGS) entry which is preliminary data.</text>
</comment>
<organism evidence="1 2">
    <name type="scientific">Camellia lanceoleosa</name>
    <dbReference type="NCBI Taxonomy" id="1840588"/>
    <lineage>
        <taxon>Eukaryota</taxon>
        <taxon>Viridiplantae</taxon>
        <taxon>Streptophyta</taxon>
        <taxon>Embryophyta</taxon>
        <taxon>Tracheophyta</taxon>
        <taxon>Spermatophyta</taxon>
        <taxon>Magnoliopsida</taxon>
        <taxon>eudicotyledons</taxon>
        <taxon>Gunneridae</taxon>
        <taxon>Pentapetalae</taxon>
        <taxon>asterids</taxon>
        <taxon>Ericales</taxon>
        <taxon>Theaceae</taxon>
        <taxon>Camellia</taxon>
    </lineage>
</organism>
<gene>
    <name evidence="1" type="ORF">LOK49_LG07G02057</name>
</gene>
<evidence type="ECO:0000313" key="1">
    <source>
        <dbReference type="EMBL" id="KAI8008861.1"/>
    </source>
</evidence>
<reference evidence="1 2" key="1">
    <citation type="journal article" date="2022" name="Plant J.">
        <title>Chromosome-level genome of Camellia lanceoleosa provides a valuable resource for understanding genome evolution and self-incompatibility.</title>
        <authorList>
            <person name="Gong W."/>
            <person name="Xiao S."/>
            <person name="Wang L."/>
            <person name="Liao Z."/>
            <person name="Chang Y."/>
            <person name="Mo W."/>
            <person name="Hu G."/>
            <person name="Li W."/>
            <person name="Zhao G."/>
            <person name="Zhu H."/>
            <person name="Hu X."/>
            <person name="Ji K."/>
            <person name="Xiang X."/>
            <person name="Song Q."/>
            <person name="Yuan D."/>
            <person name="Jin S."/>
            <person name="Zhang L."/>
        </authorList>
    </citation>
    <scope>NUCLEOTIDE SEQUENCE [LARGE SCALE GENOMIC DNA]</scope>
    <source>
        <strain evidence="1">SQ_2022a</strain>
    </source>
</reference>
<evidence type="ECO:0000313" key="2">
    <source>
        <dbReference type="Proteomes" id="UP001060215"/>
    </source>
</evidence>
<protein>
    <submittedName>
        <fullName evidence="1">Uncharacterized protein</fullName>
    </submittedName>
</protein>
<accession>A0ACC0HAG4</accession>
<sequence length="421" mass="46306">MITMDFDGIAWVGNIYQKFEAMCLEVEEVMYQDTVKYVENQVQTVGVSVKKFYSDVVQDLVPPSCIDPVKVAAADLSLNPYADFGIYKKPKASIKKDTIKREKEVTKDSKVISGANTDHSSFSGLHNVDRGFYEHSNVPVKRKSTRNNNLPSEILRSTTPPSKDLSRVSSCHEISKNHEVACDQIAMISCPATVGVTGCDSSVAKFCDNIAGSTVSKDDTSIDTPKSKMILPVESGAKKETKLRCTSSNCGSDVLSAELNGMNSGVVSLIESYISGDPHYSESASEDYFSPTGRSGDCNIDVIENDDCIVDLEMETIEQFEESKLEETCVLVDRENFSHVTCTKDKPRSYKKKIQKALSSKRSARKQEYKQLAEQHGDIDVGSNQGSAEIVMLTYTTDADADADAKKPPSHGVCESEWELL</sequence>
<keyword evidence="2" id="KW-1185">Reference proteome</keyword>
<proteinExistence type="predicted"/>
<dbReference type="Proteomes" id="UP001060215">
    <property type="component" value="Chromosome 7"/>
</dbReference>